<feature type="domain" description="4Fe-4S ferredoxin-type" evidence="21">
    <location>
        <begin position="201"/>
        <end position="231"/>
    </location>
</feature>
<dbReference type="PROSITE" id="PS51085">
    <property type="entry name" value="2FE2S_FER_2"/>
    <property type="match status" value="1"/>
</dbReference>
<dbReference type="EC" id="1.3.5.1" evidence="17"/>
<name>A0A843XMC4_COLES</name>
<dbReference type="OrthoDB" id="732707at2759"/>
<dbReference type="PANTHER" id="PTHR11921">
    <property type="entry name" value="SUCCINATE DEHYDROGENASE IRON-SULFUR PROTEIN"/>
    <property type="match status" value="1"/>
</dbReference>
<evidence type="ECO:0000256" key="1">
    <source>
        <dbReference type="ARBA" id="ARBA00002787"/>
    </source>
</evidence>
<dbReference type="PROSITE" id="PS00198">
    <property type="entry name" value="4FE4S_FER_1"/>
    <property type="match status" value="1"/>
</dbReference>
<dbReference type="GO" id="GO:0051537">
    <property type="term" value="F:2 iron, 2 sulfur cluster binding"/>
    <property type="evidence" value="ECO:0007669"/>
    <property type="project" value="UniProtKB-KW"/>
</dbReference>
<evidence type="ECO:0000256" key="18">
    <source>
        <dbReference type="SAM" id="MobiDB-lite"/>
    </source>
</evidence>
<proteinExistence type="inferred from homology"/>
<dbReference type="Pfam" id="PF13534">
    <property type="entry name" value="Fer4_17"/>
    <property type="match status" value="1"/>
</dbReference>
<evidence type="ECO:0000256" key="3">
    <source>
        <dbReference type="ARBA" id="ARBA00004788"/>
    </source>
</evidence>
<dbReference type="GO" id="GO:0006099">
    <property type="term" value="P:tricarboxylic acid cycle"/>
    <property type="evidence" value="ECO:0007669"/>
    <property type="project" value="UniProtKB-UniPathway"/>
</dbReference>
<dbReference type="FunFam" id="3.10.20.30:FF:000007">
    <property type="entry name" value="Succinate dehydrogenase [ubiquinone] iron-sulfur subunit, mitochondrial"/>
    <property type="match status" value="1"/>
</dbReference>
<dbReference type="InterPro" id="IPR036010">
    <property type="entry name" value="2Fe-2S_ferredoxin-like_sf"/>
</dbReference>
<comment type="cofactor">
    <cofactor evidence="17">
        <name>[2Fe-2S] cluster</name>
        <dbReference type="ChEBI" id="CHEBI:190135"/>
    </cofactor>
    <text evidence="17">Binds 1 [2Fe-2S] cluster.</text>
</comment>
<comment type="subcellular location">
    <subcellularLocation>
        <location evidence="2 17">Mitochondrion inner membrane</location>
        <topology evidence="2 17">Peripheral membrane protein</topology>
        <orientation evidence="2 17">Matrix side</orientation>
    </subcellularLocation>
</comment>
<dbReference type="Pfam" id="PF13085">
    <property type="entry name" value="Fer2_3"/>
    <property type="match status" value="1"/>
</dbReference>
<evidence type="ECO:0000256" key="12">
    <source>
        <dbReference type="ARBA" id="ARBA00023002"/>
    </source>
</evidence>
<dbReference type="InterPro" id="IPR025192">
    <property type="entry name" value="Succ_DH/fum_Rdtase_N"/>
</dbReference>
<evidence type="ECO:0000259" key="21">
    <source>
        <dbReference type="PROSITE" id="PS51379"/>
    </source>
</evidence>
<sequence length="427" mass="47914">MAARSLLRRGSTLASLLRHHQIAATAVTSTPTRGPLLHLQTQGHSTAAASEAAPSSAAGKKAPNMKTFQIYRWSPEDGGKPKLEEFQIDLNECGPMVLDALIQIKNEVDPSLTFRRSCREGICGSCAMNIDGDNSLACLTKIKKDQAGPMMITPLPHMFVMKDLVVDMTNFYAQYKSVEPWLKRKDSPPVPGKEIPQSKKDRAKLDGMYECILCACCSTSCPSYWWNPELYLGPAALLHAHRWITDSRDQYTKERLEAVCDEFKLYRCHTILNCTAACPKGLNPGKEIMSIKSLQLQKPFILIFSIFGVSPKSLIGFERVQITDGERSMACRRVGLRALGVMSFWCGGNDRLFIRAVYPFLVHKGSRMKFIGFWLTIVQIVGSFNLTLGLVMSINYLKSDEMHPWQSCYVWEGRPLEATRFIGTRME</sequence>
<dbReference type="FunFam" id="1.10.1060.10:FF:000001">
    <property type="entry name" value="Succinate dehydrogenase iron-sulfur subunit SdhB"/>
    <property type="match status" value="1"/>
</dbReference>
<dbReference type="EMBL" id="NMUH01010236">
    <property type="protein sequence ID" value="MQM20829.1"/>
    <property type="molecule type" value="Genomic_DNA"/>
</dbReference>
<comment type="function">
    <text evidence="1 17">Iron-sulfur protein (IP) subunit of succinate dehydrogenase (SDH) that is involved in complex II of the mitochondrial electron transport chain and is responsible for transferring electrons from succinate to ubiquinone (coenzyme Q).</text>
</comment>
<dbReference type="Gene3D" id="3.10.20.30">
    <property type="match status" value="1"/>
</dbReference>
<keyword evidence="8" id="KW-0816">Tricarboxylic acid cycle</keyword>
<accession>A0A843XMC4</accession>
<evidence type="ECO:0000256" key="10">
    <source>
        <dbReference type="ARBA" id="ARBA00022723"/>
    </source>
</evidence>
<dbReference type="GO" id="GO:0022904">
    <property type="term" value="P:respiratory electron transport chain"/>
    <property type="evidence" value="ECO:0007669"/>
    <property type="project" value="TreeGrafter"/>
</dbReference>
<dbReference type="InterPro" id="IPR004489">
    <property type="entry name" value="Succ_DH/fum_Rdtase_Fe-S"/>
</dbReference>
<dbReference type="InterPro" id="IPR050573">
    <property type="entry name" value="SDH/FRD_Iron-Sulfur"/>
</dbReference>
<comment type="cofactor">
    <cofactor evidence="17">
        <name>[3Fe-4S] cluster</name>
        <dbReference type="ChEBI" id="CHEBI:21137"/>
    </cofactor>
    <text evidence="17">Binds 1 [3Fe-4S] cluster.</text>
</comment>
<keyword evidence="15 17" id="KW-0003">3Fe-4S</keyword>
<dbReference type="InterPro" id="IPR001041">
    <property type="entry name" value="2Fe-2S_ferredoxin-type"/>
</dbReference>
<evidence type="ECO:0000256" key="16">
    <source>
        <dbReference type="ARBA" id="ARBA00049220"/>
    </source>
</evidence>
<keyword evidence="17" id="KW-0999">Mitochondrion inner membrane</keyword>
<dbReference type="InterPro" id="IPR012675">
    <property type="entry name" value="Beta-grasp_dom_sf"/>
</dbReference>
<comment type="cofactor">
    <cofactor evidence="17">
        <name>[4Fe-4S] cluster</name>
        <dbReference type="ChEBI" id="CHEBI:49883"/>
    </cofactor>
    <text evidence="17">Binds 1 [4Fe-4S] cluster.</text>
</comment>
<keyword evidence="23" id="KW-1185">Reference proteome</keyword>
<dbReference type="NCBIfam" id="NF004616">
    <property type="entry name" value="PRK05950.1"/>
    <property type="match status" value="1"/>
</dbReference>
<evidence type="ECO:0000256" key="5">
    <source>
        <dbReference type="ARBA" id="ARBA00011313"/>
    </source>
</evidence>
<dbReference type="GO" id="GO:0009055">
    <property type="term" value="F:electron transfer activity"/>
    <property type="evidence" value="ECO:0007669"/>
    <property type="project" value="InterPro"/>
</dbReference>
<organism evidence="22 23">
    <name type="scientific">Colocasia esculenta</name>
    <name type="common">Wild taro</name>
    <name type="synonym">Arum esculentum</name>
    <dbReference type="NCBI Taxonomy" id="4460"/>
    <lineage>
        <taxon>Eukaryota</taxon>
        <taxon>Viridiplantae</taxon>
        <taxon>Streptophyta</taxon>
        <taxon>Embryophyta</taxon>
        <taxon>Tracheophyta</taxon>
        <taxon>Spermatophyta</taxon>
        <taxon>Magnoliopsida</taxon>
        <taxon>Liliopsida</taxon>
        <taxon>Araceae</taxon>
        <taxon>Aroideae</taxon>
        <taxon>Colocasieae</taxon>
        <taxon>Colocasia</taxon>
    </lineage>
</organism>
<feature type="compositionally biased region" description="Low complexity" evidence="18">
    <location>
        <begin position="45"/>
        <end position="58"/>
    </location>
</feature>
<evidence type="ECO:0000256" key="9">
    <source>
        <dbReference type="ARBA" id="ARBA00022714"/>
    </source>
</evidence>
<evidence type="ECO:0000256" key="15">
    <source>
        <dbReference type="ARBA" id="ARBA00023291"/>
    </source>
</evidence>
<feature type="transmembrane region" description="Helical" evidence="19">
    <location>
        <begin position="373"/>
        <end position="397"/>
    </location>
</feature>
<dbReference type="UniPathway" id="UPA00223">
    <property type="reaction ID" value="UER01006"/>
</dbReference>
<evidence type="ECO:0000256" key="17">
    <source>
        <dbReference type="RuleBase" id="RU361237"/>
    </source>
</evidence>
<dbReference type="InterPro" id="IPR006058">
    <property type="entry name" value="2Fe2S_fd_BS"/>
</dbReference>
<dbReference type="GO" id="GO:0051538">
    <property type="term" value="F:3 iron, 4 sulfur cluster binding"/>
    <property type="evidence" value="ECO:0007669"/>
    <property type="project" value="UniProtKB-KW"/>
</dbReference>
<comment type="caution">
    <text evidence="22">The sequence shown here is derived from an EMBL/GenBank/DDBJ whole genome shotgun (WGS) entry which is preliminary data.</text>
</comment>
<evidence type="ECO:0000259" key="20">
    <source>
        <dbReference type="PROSITE" id="PS51085"/>
    </source>
</evidence>
<comment type="subunit">
    <text evidence="5">Component of complex II composed of eight subunits in plants: four classical SDH subunits SDH1, SDH2, SDH3 and SDH4 (a flavoprotein (FP), an iron-sulfur protein (IP), and a cytochrome b composed of a large and a small subunit.), as well as four subunits unknown in mitochondria from bacteria and heterotrophic eukaryotes.</text>
</comment>
<evidence type="ECO:0000256" key="8">
    <source>
        <dbReference type="ARBA" id="ARBA00022532"/>
    </source>
</evidence>
<keyword evidence="17" id="KW-0496">Mitochondrion</keyword>
<evidence type="ECO:0000256" key="14">
    <source>
        <dbReference type="ARBA" id="ARBA00023014"/>
    </source>
</evidence>
<keyword evidence="19" id="KW-0812">Transmembrane</keyword>
<dbReference type="SUPFAM" id="SSF46548">
    <property type="entry name" value="alpha-helical ferredoxin"/>
    <property type="match status" value="1"/>
</dbReference>
<dbReference type="NCBIfam" id="TIGR00384">
    <property type="entry name" value="dhsB"/>
    <property type="match status" value="1"/>
</dbReference>
<protein>
    <recommendedName>
        <fullName evidence="17">Succinate dehydrogenase [ubiquinone] iron-sulfur subunit, mitochondrial</fullName>
        <ecNumber evidence="17">1.3.5.1</ecNumber>
    </recommendedName>
</protein>
<evidence type="ECO:0000256" key="7">
    <source>
        <dbReference type="ARBA" id="ARBA00022485"/>
    </source>
</evidence>
<comment type="similarity">
    <text evidence="4 17">Belongs to the succinate dehydrogenase/fumarate reductase iron-sulfur protein family.</text>
</comment>
<evidence type="ECO:0000313" key="22">
    <source>
        <dbReference type="EMBL" id="MQM20829.1"/>
    </source>
</evidence>
<evidence type="ECO:0000313" key="23">
    <source>
        <dbReference type="Proteomes" id="UP000652761"/>
    </source>
</evidence>
<feature type="domain" description="2Fe-2S ferredoxin-type" evidence="20">
    <location>
        <begin position="69"/>
        <end position="158"/>
    </location>
</feature>
<dbReference type="GO" id="GO:0005743">
    <property type="term" value="C:mitochondrial inner membrane"/>
    <property type="evidence" value="ECO:0007669"/>
    <property type="project" value="UniProtKB-SubCell"/>
</dbReference>
<keyword evidence="9 17" id="KW-0001">2Fe-2S</keyword>
<dbReference type="InterPro" id="IPR009051">
    <property type="entry name" value="Helical_ferredxn"/>
</dbReference>
<dbReference type="SUPFAM" id="SSF54292">
    <property type="entry name" value="2Fe-2S ferredoxin-like"/>
    <property type="match status" value="1"/>
</dbReference>
<reference evidence="22" key="1">
    <citation type="submission" date="2017-07" db="EMBL/GenBank/DDBJ databases">
        <title>Taro Niue Genome Assembly and Annotation.</title>
        <authorList>
            <person name="Atibalentja N."/>
            <person name="Keating K."/>
            <person name="Fields C.J."/>
        </authorList>
    </citation>
    <scope>NUCLEOTIDE SEQUENCE</scope>
    <source>
        <strain evidence="22">Niue_2</strain>
        <tissue evidence="22">Leaf</tissue>
    </source>
</reference>
<dbReference type="Proteomes" id="UP000652761">
    <property type="component" value="Unassembled WGS sequence"/>
</dbReference>
<keyword evidence="12" id="KW-0560">Oxidoreductase</keyword>
<evidence type="ECO:0000256" key="6">
    <source>
        <dbReference type="ARBA" id="ARBA00022448"/>
    </source>
</evidence>
<evidence type="ECO:0000256" key="19">
    <source>
        <dbReference type="SAM" id="Phobius"/>
    </source>
</evidence>
<dbReference type="PROSITE" id="PS51379">
    <property type="entry name" value="4FE4S_FER_2"/>
    <property type="match status" value="1"/>
</dbReference>
<dbReference type="PROSITE" id="PS00197">
    <property type="entry name" value="2FE2S_FER_1"/>
    <property type="match status" value="1"/>
</dbReference>
<keyword evidence="11" id="KW-0249">Electron transport</keyword>
<dbReference type="GO" id="GO:0045273">
    <property type="term" value="C:respiratory chain complex II (succinate dehydrogenase)"/>
    <property type="evidence" value="ECO:0007669"/>
    <property type="project" value="UniProtKB-ARBA"/>
</dbReference>
<dbReference type="Gene3D" id="1.10.1060.10">
    <property type="entry name" value="Alpha-helical ferredoxin"/>
    <property type="match status" value="1"/>
</dbReference>
<keyword evidence="7 17" id="KW-0004">4Fe-4S</keyword>
<evidence type="ECO:0000256" key="2">
    <source>
        <dbReference type="ARBA" id="ARBA00004443"/>
    </source>
</evidence>
<dbReference type="AlphaFoldDB" id="A0A843XMC4"/>
<dbReference type="InterPro" id="IPR017896">
    <property type="entry name" value="4Fe4S_Fe-S-bd"/>
</dbReference>
<comment type="catalytic activity">
    <reaction evidence="16">
        <text>a quinone + succinate = fumarate + a quinol</text>
        <dbReference type="Rhea" id="RHEA:40523"/>
        <dbReference type="ChEBI" id="CHEBI:24646"/>
        <dbReference type="ChEBI" id="CHEBI:29806"/>
        <dbReference type="ChEBI" id="CHEBI:30031"/>
        <dbReference type="ChEBI" id="CHEBI:132124"/>
        <dbReference type="EC" id="1.3.5.1"/>
    </reaction>
</comment>
<keyword evidence="10 17" id="KW-0479">Metal-binding</keyword>
<keyword evidence="19" id="KW-1133">Transmembrane helix</keyword>
<dbReference type="GO" id="GO:0046872">
    <property type="term" value="F:metal ion binding"/>
    <property type="evidence" value="ECO:0007669"/>
    <property type="project" value="UniProtKB-KW"/>
</dbReference>
<keyword evidence="13 17" id="KW-0408">Iron</keyword>
<keyword evidence="14 17" id="KW-0411">Iron-sulfur</keyword>
<dbReference type="GO" id="GO:0008177">
    <property type="term" value="F:succinate dehydrogenase (quinone) activity"/>
    <property type="evidence" value="ECO:0007669"/>
    <property type="project" value="UniProtKB-EC"/>
</dbReference>
<evidence type="ECO:0000256" key="13">
    <source>
        <dbReference type="ARBA" id="ARBA00023004"/>
    </source>
</evidence>
<dbReference type="GO" id="GO:0051539">
    <property type="term" value="F:4 iron, 4 sulfur cluster binding"/>
    <property type="evidence" value="ECO:0007669"/>
    <property type="project" value="UniProtKB-KW"/>
</dbReference>
<keyword evidence="6" id="KW-0813">Transport</keyword>
<evidence type="ECO:0000256" key="4">
    <source>
        <dbReference type="ARBA" id="ARBA00009433"/>
    </source>
</evidence>
<gene>
    <name evidence="22" type="ORF">Taro_053857</name>
</gene>
<dbReference type="PANTHER" id="PTHR11921:SF29">
    <property type="entry name" value="SUCCINATE DEHYDROGENASE [UBIQUINONE] IRON-SULFUR SUBUNIT, MITOCHONDRIAL"/>
    <property type="match status" value="1"/>
</dbReference>
<comment type="pathway">
    <text evidence="3 17">Carbohydrate metabolism; tricarboxylic acid cycle; fumarate from succinate (eukaryal route): step 1/1.</text>
</comment>
<evidence type="ECO:0000256" key="11">
    <source>
        <dbReference type="ARBA" id="ARBA00022982"/>
    </source>
</evidence>
<keyword evidence="19" id="KW-0472">Membrane</keyword>
<dbReference type="CDD" id="cd00207">
    <property type="entry name" value="fer2"/>
    <property type="match status" value="1"/>
</dbReference>
<feature type="region of interest" description="Disordered" evidence="18">
    <location>
        <begin position="27"/>
        <end position="61"/>
    </location>
</feature>
<dbReference type="InterPro" id="IPR017900">
    <property type="entry name" value="4Fe4S_Fe_S_CS"/>
</dbReference>